<dbReference type="AlphaFoldDB" id="U5W7N9"/>
<dbReference type="PATRIC" id="fig|1246995.3.peg.6846"/>
<dbReference type="HOGENOM" id="CLU_049418_0_0_11"/>
<dbReference type="Proteomes" id="UP000017746">
    <property type="component" value="Chromosome"/>
</dbReference>
<dbReference type="InterPro" id="IPR041487">
    <property type="entry name" value="HEPN/Toprim-NTD1"/>
</dbReference>
<dbReference type="KEGG" id="afs:AFR_33820"/>
<evidence type="ECO:0000313" key="2">
    <source>
        <dbReference type="EMBL" id="AGZ45022.1"/>
    </source>
</evidence>
<accession>U5W7N9</accession>
<dbReference type="STRING" id="1246995.AFR_33820"/>
<dbReference type="EMBL" id="CP006272">
    <property type="protein sequence ID" value="AGZ45022.1"/>
    <property type="molecule type" value="Genomic_DNA"/>
</dbReference>
<name>U5W7N9_9ACTN</name>
<dbReference type="eggNOG" id="ENOG502ZAR4">
    <property type="taxonomic scope" value="Bacteria"/>
</dbReference>
<sequence length="423" mass="45741">MGSYGYLKVDSLVLGTYKNGVPAELLAIFRNDMFGTRQVSRTDYFDDADEDEGVLDVVEFRAPAAVIADRLDVMGFEPAAALTLLEEALDRHKLLDTDPGMDVRSEYSRAWSEALRPLTADRWVTQLAAAVPGTGSAHEQGRVISSAAWLLDLLDEEYDPDGRFLLRLVLLARPAGEVILDVTDLAGGGWVPERPAELPSAAMSDMRGVAATHAPVVVLTEGKTDAEMLSGALAVLYPHLTDLVRFLDFDQKLEGSASALVRMVRAFAAAGIANKVVAIFDNDAAAREELTTLKVAGLPDNIRVLRYPDIGLASDYPTLGPPTLESPDGSLARADVNGLAASIELYLGEDVLTLPDGSFRPVQWGALKKSGYQGVVSEKGEIQRLFREKLARAAADSSIVPSQDWTGMRMILDQILTAFRAPR</sequence>
<keyword evidence="3" id="KW-1185">Reference proteome</keyword>
<organism evidence="2 3">
    <name type="scientific">Actinoplanes friuliensis DSM 7358</name>
    <dbReference type="NCBI Taxonomy" id="1246995"/>
    <lineage>
        <taxon>Bacteria</taxon>
        <taxon>Bacillati</taxon>
        <taxon>Actinomycetota</taxon>
        <taxon>Actinomycetes</taxon>
        <taxon>Micromonosporales</taxon>
        <taxon>Micromonosporaceae</taxon>
        <taxon>Actinoplanes</taxon>
    </lineage>
</organism>
<protein>
    <recommendedName>
        <fullName evidence="1">HEPN/Toprim N-terminal domain-containing protein</fullName>
    </recommendedName>
</protein>
<proteinExistence type="predicted"/>
<evidence type="ECO:0000259" key="1">
    <source>
        <dbReference type="Pfam" id="PF18871"/>
    </source>
</evidence>
<gene>
    <name evidence="2" type="ORF">AFR_33820</name>
</gene>
<feature type="domain" description="HEPN/Toprim N-terminal" evidence="1">
    <location>
        <begin position="1"/>
        <end position="194"/>
    </location>
</feature>
<reference evidence="2 3" key="1">
    <citation type="journal article" date="2014" name="J. Biotechnol.">
        <title>Complete genome sequence of the actinobacterium Actinoplanes friuliensis HAG 010964, producer of the lipopeptide antibiotic friulimycin.</title>
        <authorList>
            <person name="Ruckert C."/>
            <person name="Szczepanowski R."/>
            <person name="Albersmeier A."/>
            <person name="Goesmann A."/>
            <person name="Fischer N."/>
            <person name="Steinkamper A."/>
            <person name="Puhler A."/>
            <person name="Biener R."/>
            <person name="Schwartz D."/>
            <person name="Kalinowski J."/>
        </authorList>
    </citation>
    <scope>NUCLEOTIDE SEQUENCE [LARGE SCALE GENOMIC DNA]</scope>
    <source>
        <strain evidence="2 3">DSM 7358</strain>
    </source>
</reference>
<evidence type="ECO:0000313" key="3">
    <source>
        <dbReference type="Proteomes" id="UP000017746"/>
    </source>
</evidence>
<dbReference type="RefSeq" id="WP_023561359.1">
    <property type="nucleotide sequence ID" value="NC_022657.1"/>
</dbReference>
<dbReference type="Pfam" id="PF18871">
    <property type="entry name" value="HEPN_Toprim_N"/>
    <property type="match status" value="1"/>
</dbReference>
<dbReference type="OrthoDB" id="5141316at2"/>